<accession>B4VQY1</accession>
<protein>
    <submittedName>
        <fullName evidence="1">Uncharacterized protein</fullName>
    </submittedName>
</protein>
<sequence length="41" mass="4591">MDKARQDWILLDIIRIASCFTLAVTALNQSTGLNLDRTCPI</sequence>
<evidence type="ECO:0000313" key="1">
    <source>
        <dbReference type="EMBL" id="EDX75731.1"/>
    </source>
</evidence>
<dbReference type="EMBL" id="DS989848">
    <property type="protein sequence ID" value="EDX75731.1"/>
    <property type="molecule type" value="Genomic_DNA"/>
</dbReference>
<name>B4VQY1_9CYAN</name>
<dbReference type="HOGENOM" id="CLU_3268532_0_0_3"/>
<gene>
    <name evidence="1" type="ORF">MC7420_6386</name>
</gene>
<evidence type="ECO:0000313" key="2">
    <source>
        <dbReference type="Proteomes" id="UP000003835"/>
    </source>
</evidence>
<dbReference type="AlphaFoldDB" id="B4VQY1"/>
<keyword evidence="2" id="KW-1185">Reference proteome</keyword>
<proteinExistence type="predicted"/>
<dbReference type="STRING" id="118168.MC7420_6386"/>
<organism evidence="1 2">
    <name type="scientific">Coleofasciculus chthonoplastes PCC 7420</name>
    <dbReference type="NCBI Taxonomy" id="118168"/>
    <lineage>
        <taxon>Bacteria</taxon>
        <taxon>Bacillati</taxon>
        <taxon>Cyanobacteriota</taxon>
        <taxon>Cyanophyceae</taxon>
        <taxon>Coleofasciculales</taxon>
        <taxon>Coleofasciculaceae</taxon>
        <taxon>Coleofasciculus</taxon>
    </lineage>
</organism>
<reference evidence="1 2" key="1">
    <citation type="submission" date="2008-07" db="EMBL/GenBank/DDBJ databases">
        <authorList>
            <person name="Tandeau de Marsac N."/>
            <person name="Ferriera S."/>
            <person name="Johnson J."/>
            <person name="Kravitz S."/>
            <person name="Beeson K."/>
            <person name="Sutton G."/>
            <person name="Rogers Y.-H."/>
            <person name="Friedman R."/>
            <person name="Frazier M."/>
            <person name="Venter J.C."/>
        </authorList>
    </citation>
    <scope>NUCLEOTIDE SEQUENCE [LARGE SCALE GENOMIC DNA]</scope>
    <source>
        <strain evidence="1 2">PCC 7420</strain>
    </source>
</reference>
<dbReference type="Proteomes" id="UP000003835">
    <property type="component" value="Unassembled WGS sequence"/>
</dbReference>